<sequence>MKNKKKKKHATSRVRKDSKTERSRLNTMVIPDKKKEENKKKCRSKKND</sequence>
<feature type="compositionally biased region" description="Basic and acidic residues" evidence="1">
    <location>
        <begin position="31"/>
        <end position="48"/>
    </location>
</feature>
<reference evidence="2" key="1">
    <citation type="journal article" date="2014" name="Front. Microbiol.">
        <title>High frequency of phylogenetically diverse reductive dehalogenase-homologous genes in deep subseafloor sedimentary metagenomes.</title>
        <authorList>
            <person name="Kawai M."/>
            <person name="Futagami T."/>
            <person name="Toyoda A."/>
            <person name="Takaki Y."/>
            <person name="Nishi S."/>
            <person name="Hori S."/>
            <person name="Arai W."/>
            <person name="Tsubouchi T."/>
            <person name="Morono Y."/>
            <person name="Uchiyama I."/>
            <person name="Ito T."/>
            <person name="Fujiyama A."/>
            <person name="Inagaki F."/>
            <person name="Takami H."/>
        </authorList>
    </citation>
    <scope>NUCLEOTIDE SEQUENCE</scope>
    <source>
        <strain evidence="2">Expedition CK06-06</strain>
    </source>
</reference>
<organism evidence="2">
    <name type="scientific">marine sediment metagenome</name>
    <dbReference type="NCBI Taxonomy" id="412755"/>
    <lineage>
        <taxon>unclassified sequences</taxon>
        <taxon>metagenomes</taxon>
        <taxon>ecological metagenomes</taxon>
    </lineage>
</organism>
<dbReference type="AlphaFoldDB" id="X1SW50"/>
<gene>
    <name evidence="2" type="ORF">S12H4_22887</name>
</gene>
<feature type="compositionally biased region" description="Basic residues" evidence="1">
    <location>
        <begin position="1"/>
        <end position="13"/>
    </location>
</feature>
<evidence type="ECO:0000313" key="2">
    <source>
        <dbReference type="EMBL" id="GAI79555.1"/>
    </source>
</evidence>
<proteinExistence type="predicted"/>
<protein>
    <submittedName>
        <fullName evidence="2">Uncharacterized protein</fullName>
    </submittedName>
</protein>
<evidence type="ECO:0000256" key="1">
    <source>
        <dbReference type="SAM" id="MobiDB-lite"/>
    </source>
</evidence>
<accession>X1SW50</accession>
<comment type="caution">
    <text evidence="2">The sequence shown here is derived from an EMBL/GenBank/DDBJ whole genome shotgun (WGS) entry which is preliminary data.</text>
</comment>
<feature type="region of interest" description="Disordered" evidence="1">
    <location>
        <begin position="1"/>
        <end position="48"/>
    </location>
</feature>
<feature type="compositionally biased region" description="Basic and acidic residues" evidence="1">
    <location>
        <begin position="14"/>
        <end position="24"/>
    </location>
</feature>
<dbReference type="EMBL" id="BARW01012026">
    <property type="protein sequence ID" value="GAI79555.1"/>
    <property type="molecule type" value="Genomic_DNA"/>
</dbReference>
<name>X1SW50_9ZZZZ</name>